<protein>
    <recommendedName>
        <fullName evidence="4 8">Signal peptidase I</fullName>
        <ecNumber evidence="4 8">3.4.21.89</ecNumber>
    </recommendedName>
</protein>
<evidence type="ECO:0000256" key="6">
    <source>
        <dbReference type="ARBA" id="ARBA00022801"/>
    </source>
</evidence>
<dbReference type="Proteomes" id="UP000886785">
    <property type="component" value="Unassembled WGS sequence"/>
</dbReference>
<dbReference type="EC" id="3.4.21.89" evidence="4 8"/>
<dbReference type="AlphaFoldDB" id="A0A9D1DSS3"/>
<evidence type="ECO:0000313" key="12">
    <source>
        <dbReference type="Proteomes" id="UP000886785"/>
    </source>
</evidence>
<dbReference type="InterPro" id="IPR019756">
    <property type="entry name" value="Pept_S26A_signal_pept_1_Ser-AS"/>
</dbReference>
<feature type="domain" description="Peptidase S26" evidence="10">
    <location>
        <begin position="33"/>
        <end position="194"/>
    </location>
</feature>
<dbReference type="GO" id="GO:0005886">
    <property type="term" value="C:plasma membrane"/>
    <property type="evidence" value="ECO:0007669"/>
    <property type="project" value="UniProtKB-SubCell"/>
</dbReference>
<dbReference type="PROSITE" id="PS00761">
    <property type="entry name" value="SPASE_I_3"/>
    <property type="match status" value="1"/>
</dbReference>
<dbReference type="GO" id="GO:0009003">
    <property type="term" value="F:signal peptidase activity"/>
    <property type="evidence" value="ECO:0007669"/>
    <property type="project" value="UniProtKB-EC"/>
</dbReference>
<organism evidence="11 12">
    <name type="scientific">Candidatus Gallacutalibacter pullicola</name>
    <dbReference type="NCBI Taxonomy" id="2840830"/>
    <lineage>
        <taxon>Bacteria</taxon>
        <taxon>Bacillati</taxon>
        <taxon>Bacillota</taxon>
        <taxon>Clostridia</taxon>
        <taxon>Eubacteriales</taxon>
        <taxon>Candidatus Gallacutalibacter</taxon>
    </lineage>
</organism>
<comment type="subcellular location">
    <subcellularLocation>
        <location evidence="2">Cell membrane</location>
        <topology evidence="2">Single-pass type II membrane protein</topology>
    </subcellularLocation>
    <subcellularLocation>
        <location evidence="9">Membrane</location>
        <topology evidence="9">Single-pass type II membrane protein</topology>
    </subcellularLocation>
</comment>
<name>A0A9D1DSS3_9FIRM</name>
<dbReference type="PANTHER" id="PTHR43390">
    <property type="entry name" value="SIGNAL PEPTIDASE I"/>
    <property type="match status" value="1"/>
</dbReference>
<evidence type="ECO:0000256" key="4">
    <source>
        <dbReference type="ARBA" id="ARBA00013208"/>
    </source>
</evidence>
<dbReference type="Pfam" id="PF10502">
    <property type="entry name" value="Peptidase_S26"/>
    <property type="match status" value="1"/>
</dbReference>
<dbReference type="CDD" id="cd06530">
    <property type="entry name" value="S26_SPase_I"/>
    <property type="match status" value="1"/>
</dbReference>
<dbReference type="InterPro" id="IPR000223">
    <property type="entry name" value="Pept_S26A_signal_pept_1"/>
</dbReference>
<reference evidence="11" key="1">
    <citation type="submission" date="2020-10" db="EMBL/GenBank/DDBJ databases">
        <authorList>
            <person name="Gilroy R."/>
        </authorList>
    </citation>
    <scope>NUCLEOTIDE SEQUENCE</scope>
    <source>
        <strain evidence="11">ChiSjej1B19-7085</strain>
    </source>
</reference>
<dbReference type="SUPFAM" id="SSF51306">
    <property type="entry name" value="LexA/Signal peptidase"/>
    <property type="match status" value="1"/>
</dbReference>
<keyword evidence="5 8" id="KW-0645">Protease</keyword>
<accession>A0A9D1DSS3</accession>
<evidence type="ECO:0000256" key="8">
    <source>
        <dbReference type="RuleBase" id="RU003993"/>
    </source>
</evidence>
<dbReference type="PROSITE" id="PS00760">
    <property type="entry name" value="SPASE_I_2"/>
    <property type="match status" value="1"/>
</dbReference>
<evidence type="ECO:0000256" key="1">
    <source>
        <dbReference type="ARBA" id="ARBA00000677"/>
    </source>
</evidence>
<dbReference type="PROSITE" id="PS00501">
    <property type="entry name" value="SPASE_I_1"/>
    <property type="match status" value="1"/>
</dbReference>
<dbReference type="GO" id="GO:0004252">
    <property type="term" value="F:serine-type endopeptidase activity"/>
    <property type="evidence" value="ECO:0007669"/>
    <property type="project" value="InterPro"/>
</dbReference>
<evidence type="ECO:0000256" key="2">
    <source>
        <dbReference type="ARBA" id="ARBA00004401"/>
    </source>
</evidence>
<evidence type="ECO:0000256" key="3">
    <source>
        <dbReference type="ARBA" id="ARBA00009370"/>
    </source>
</evidence>
<dbReference type="GO" id="GO:0006465">
    <property type="term" value="P:signal peptide processing"/>
    <property type="evidence" value="ECO:0007669"/>
    <property type="project" value="InterPro"/>
</dbReference>
<sequence>MKRDGKPRVGWSSPPEGRYARKTQLSRGTVSCFEWMESLSMAVIAVVLIFTFLIRVVTVSGASMEPTLFSGDKLLVSSFFYQPQQGDVVVLRRTSGLAKPIVKRVIALPGQIVDIDYETGTVLVDGEPLEEPYLHGELTLRPLTSEPLLEFPQTVPEGHIFVLGDNRDVSEDSRFVSVGMVDQRYIFGKAEWIVFPFDRIERVE</sequence>
<evidence type="ECO:0000256" key="5">
    <source>
        <dbReference type="ARBA" id="ARBA00022670"/>
    </source>
</evidence>
<dbReference type="Gene3D" id="2.10.109.10">
    <property type="entry name" value="Umud Fragment, subunit A"/>
    <property type="match status" value="1"/>
</dbReference>
<dbReference type="InterPro" id="IPR019758">
    <property type="entry name" value="Pept_S26A_signal_pept_1_CS"/>
</dbReference>
<evidence type="ECO:0000256" key="9">
    <source>
        <dbReference type="RuleBase" id="RU362042"/>
    </source>
</evidence>
<comment type="caution">
    <text evidence="11">The sequence shown here is derived from an EMBL/GenBank/DDBJ whole genome shotgun (WGS) entry which is preliminary data.</text>
</comment>
<keyword evidence="8" id="KW-0472">Membrane</keyword>
<keyword evidence="8" id="KW-0812">Transmembrane</keyword>
<gene>
    <name evidence="11" type="primary">lepB</name>
    <name evidence="11" type="ORF">IAA54_11870</name>
</gene>
<comment type="similarity">
    <text evidence="3 9">Belongs to the peptidase S26 family.</text>
</comment>
<feature type="transmembrane region" description="Helical" evidence="8">
    <location>
        <begin position="39"/>
        <end position="58"/>
    </location>
</feature>
<dbReference type="EMBL" id="DVHF01000153">
    <property type="protein sequence ID" value="HIR58347.1"/>
    <property type="molecule type" value="Genomic_DNA"/>
</dbReference>
<comment type="catalytic activity">
    <reaction evidence="1 8">
        <text>Cleavage of hydrophobic, N-terminal signal or leader sequences from secreted and periplasmic proteins.</text>
        <dbReference type="EC" id="3.4.21.89"/>
    </reaction>
</comment>
<dbReference type="NCBIfam" id="TIGR02227">
    <property type="entry name" value="sigpep_I_bact"/>
    <property type="match status" value="1"/>
</dbReference>
<reference evidence="11" key="2">
    <citation type="journal article" date="2021" name="PeerJ">
        <title>Extensive microbial diversity within the chicken gut microbiome revealed by metagenomics and culture.</title>
        <authorList>
            <person name="Gilroy R."/>
            <person name="Ravi A."/>
            <person name="Getino M."/>
            <person name="Pursley I."/>
            <person name="Horton D.L."/>
            <person name="Alikhan N.F."/>
            <person name="Baker D."/>
            <person name="Gharbi K."/>
            <person name="Hall N."/>
            <person name="Watson M."/>
            <person name="Adriaenssens E.M."/>
            <person name="Foster-Nyarko E."/>
            <person name="Jarju S."/>
            <person name="Secka A."/>
            <person name="Antonio M."/>
            <person name="Oren A."/>
            <person name="Chaudhuri R.R."/>
            <person name="La Ragione R."/>
            <person name="Hildebrand F."/>
            <person name="Pallen M.J."/>
        </authorList>
    </citation>
    <scope>NUCLEOTIDE SEQUENCE</scope>
    <source>
        <strain evidence="11">ChiSjej1B19-7085</strain>
    </source>
</reference>
<dbReference type="InterPro" id="IPR019757">
    <property type="entry name" value="Pept_S26A_signal_pept_1_Lys-AS"/>
</dbReference>
<dbReference type="InterPro" id="IPR019533">
    <property type="entry name" value="Peptidase_S26"/>
</dbReference>
<feature type="active site" evidence="7">
    <location>
        <position position="63"/>
    </location>
</feature>
<dbReference type="PRINTS" id="PR00727">
    <property type="entry name" value="LEADERPTASE"/>
</dbReference>
<evidence type="ECO:0000313" key="11">
    <source>
        <dbReference type="EMBL" id="HIR58347.1"/>
    </source>
</evidence>
<evidence type="ECO:0000259" key="10">
    <source>
        <dbReference type="Pfam" id="PF10502"/>
    </source>
</evidence>
<feature type="active site" evidence="7">
    <location>
        <position position="103"/>
    </location>
</feature>
<evidence type="ECO:0000256" key="7">
    <source>
        <dbReference type="PIRSR" id="PIRSR600223-1"/>
    </source>
</evidence>
<dbReference type="InterPro" id="IPR036286">
    <property type="entry name" value="LexA/Signal_pep-like_sf"/>
</dbReference>
<dbReference type="PANTHER" id="PTHR43390:SF1">
    <property type="entry name" value="CHLOROPLAST PROCESSING PEPTIDASE"/>
    <property type="match status" value="1"/>
</dbReference>
<keyword evidence="8" id="KW-1133">Transmembrane helix</keyword>
<keyword evidence="6 8" id="KW-0378">Hydrolase</keyword>
<proteinExistence type="inferred from homology"/>